<evidence type="ECO:0000256" key="2">
    <source>
        <dbReference type="ARBA" id="ARBA00023015"/>
    </source>
</evidence>
<dbReference type="InterPro" id="IPR039425">
    <property type="entry name" value="RNA_pol_sigma-70-like"/>
</dbReference>
<evidence type="ECO:0000256" key="1">
    <source>
        <dbReference type="ARBA" id="ARBA00010641"/>
    </source>
</evidence>
<dbReference type="InterPro" id="IPR013324">
    <property type="entry name" value="RNA_pol_sigma_r3/r4-like"/>
</dbReference>
<dbReference type="Gene3D" id="1.10.10.10">
    <property type="entry name" value="Winged helix-like DNA-binding domain superfamily/Winged helix DNA-binding domain"/>
    <property type="match status" value="1"/>
</dbReference>
<dbReference type="NCBIfam" id="TIGR02937">
    <property type="entry name" value="sigma70-ECF"/>
    <property type="match status" value="1"/>
</dbReference>
<sequence length="190" mass="22451">MTYARLDDLKLWDLIVAGDKNAFGFIFKAYSNDLFKYGQKFTRDKACVEDVIQEVYLDLWQRRKSTAIRSSIKFYLLKSFRREIVRRIRQEHKSVGEVDSDFLREPSHLEHLFTQQVDDENRNRILAAIELLSDRQREAVYLKYYMGLGNDEIAHLMNMTVPSAYNLVFRALKCLKQQINNSVLLKADMK</sequence>
<comment type="caution">
    <text evidence="7">The sequence shown here is derived from an EMBL/GenBank/DDBJ whole genome shotgun (WGS) entry which is preliminary data.</text>
</comment>
<dbReference type="Pfam" id="PF08281">
    <property type="entry name" value="Sigma70_r4_2"/>
    <property type="match status" value="1"/>
</dbReference>
<keyword evidence="3" id="KW-0731">Sigma factor</keyword>
<keyword evidence="8" id="KW-1185">Reference proteome</keyword>
<dbReference type="CDD" id="cd06171">
    <property type="entry name" value="Sigma70_r4"/>
    <property type="match status" value="1"/>
</dbReference>
<keyword evidence="2" id="KW-0805">Transcription regulation</keyword>
<keyword evidence="4" id="KW-0804">Transcription</keyword>
<dbReference type="SUPFAM" id="SSF88946">
    <property type="entry name" value="Sigma2 domain of RNA polymerase sigma factors"/>
    <property type="match status" value="1"/>
</dbReference>
<evidence type="ECO:0000313" key="7">
    <source>
        <dbReference type="EMBL" id="MFC4873834.1"/>
    </source>
</evidence>
<evidence type="ECO:0000256" key="3">
    <source>
        <dbReference type="ARBA" id="ARBA00023082"/>
    </source>
</evidence>
<dbReference type="EMBL" id="JBHSJJ010000013">
    <property type="protein sequence ID" value="MFC4873834.1"/>
    <property type="molecule type" value="Genomic_DNA"/>
</dbReference>
<accession>A0ABV9T5Y9</accession>
<protein>
    <submittedName>
        <fullName evidence="7">RNA polymerase sigma factor</fullName>
    </submittedName>
</protein>
<evidence type="ECO:0000313" key="8">
    <source>
        <dbReference type="Proteomes" id="UP001595818"/>
    </source>
</evidence>
<comment type="similarity">
    <text evidence="1">Belongs to the sigma-70 factor family. ECF subfamily.</text>
</comment>
<evidence type="ECO:0000259" key="5">
    <source>
        <dbReference type="Pfam" id="PF04542"/>
    </source>
</evidence>
<dbReference type="RefSeq" id="WP_377067088.1">
    <property type="nucleotide sequence ID" value="NZ_JBHSJJ010000013.1"/>
</dbReference>
<feature type="domain" description="RNA polymerase sigma factor 70 region 4 type 2" evidence="6">
    <location>
        <begin position="123"/>
        <end position="175"/>
    </location>
</feature>
<dbReference type="PANTHER" id="PTHR43133">
    <property type="entry name" value="RNA POLYMERASE ECF-TYPE SIGMA FACTO"/>
    <property type="match status" value="1"/>
</dbReference>
<dbReference type="InterPro" id="IPR007627">
    <property type="entry name" value="RNA_pol_sigma70_r2"/>
</dbReference>
<dbReference type="Pfam" id="PF04542">
    <property type="entry name" value="Sigma70_r2"/>
    <property type="match status" value="1"/>
</dbReference>
<name>A0ABV9T5Y9_9BACT</name>
<reference evidence="8" key="1">
    <citation type="journal article" date="2019" name="Int. J. Syst. Evol. Microbiol.">
        <title>The Global Catalogue of Microorganisms (GCM) 10K type strain sequencing project: providing services to taxonomists for standard genome sequencing and annotation.</title>
        <authorList>
            <consortium name="The Broad Institute Genomics Platform"/>
            <consortium name="The Broad Institute Genome Sequencing Center for Infectious Disease"/>
            <person name="Wu L."/>
            <person name="Ma J."/>
        </authorList>
    </citation>
    <scope>NUCLEOTIDE SEQUENCE [LARGE SCALE GENOMIC DNA]</scope>
    <source>
        <strain evidence="8">CGMCC 4.7466</strain>
    </source>
</reference>
<dbReference type="PANTHER" id="PTHR43133:SF46">
    <property type="entry name" value="RNA POLYMERASE SIGMA-70 FACTOR ECF SUBFAMILY"/>
    <property type="match status" value="1"/>
</dbReference>
<dbReference type="InterPro" id="IPR013249">
    <property type="entry name" value="RNA_pol_sigma70_r4_t2"/>
</dbReference>
<feature type="domain" description="RNA polymerase sigma-70 region 2" evidence="5">
    <location>
        <begin position="27"/>
        <end position="92"/>
    </location>
</feature>
<dbReference type="SUPFAM" id="SSF88659">
    <property type="entry name" value="Sigma3 and sigma4 domains of RNA polymerase sigma factors"/>
    <property type="match status" value="1"/>
</dbReference>
<proteinExistence type="inferred from homology"/>
<dbReference type="InterPro" id="IPR036388">
    <property type="entry name" value="WH-like_DNA-bd_sf"/>
</dbReference>
<gene>
    <name evidence="7" type="ORF">ACFPFU_19175</name>
</gene>
<dbReference type="Gene3D" id="1.10.1740.10">
    <property type="match status" value="1"/>
</dbReference>
<dbReference type="InterPro" id="IPR013325">
    <property type="entry name" value="RNA_pol_sigma_r2"/>
</dbReference>
<evidence type="ECO:0000259" key="6">
    <source>
        <dbReference type="Pfam" id="PF08281"/>
    </source>
</evidence>
<organism evidence="7 8">
    <name type="scientific">Negadavirga shengliensis</name>
    <dbReference type="NCBI Taxonomy" id="1389218"/>
    <lineage>
        <taxon>Bacteria</taxon>
        <taxon>Pseudomonadati</taxon>
        <taxon>Bacteroidota</taxon>
        <taxon>Cytophagia</taxon>
        <taxon>Cytophagales</taxon>
        <taxon>Cyclobacteriaceae</taxon>
        <taxon>Negadavirga</taxon>
    </lineage>
</organism>
<dbReference type="Proteomes" id="UP001595818">
    <property type="component" value="Unassembled WGS sequence"/>
</dbReference>
<evidence type="ECO:0000256" key="4">
    <source>
        <dbReference type="ARBA" id="ARBA00023163"/>
    </source>
</evidence>
<dbReference type="InterPro" id="IPR014284">
    <property type="entry name" value="RNA_pol_sigma-70_dom"/>
</dbReference>